<dbReference type="EMBL" id="BMMF01000010">
    <property type="protein sequence ID" value="GGK44152.1"/>
    <property type="molecule type" value="Genomic_DNA"/>
</dbReference>
<dbReference type="Proteomes" id="UP000600449">
    <property type="component" value="Unassembled WGS sequence"/>
</dbReference>
<evidence type="ECO:0000313" key="2">
    <source>
        <dbReference type="Proteomes" id="UP000600449"/>
    </source>
</evidence>
<dbReference type="AlphaFoldDB" id="A0A917QCM2"/>
<keyword evidence="2" id="KW-1185">Reference proteome</keyword>
<comment type="caution">
    <text evidence="1">The sequence shown here is derived from an EMBL/GenBank/DDBJ whole genome shotgun (WGS) entry which is preliminary data.</text>
</comment>
<name>A0A917QCM2_9HYPH</name>
<accession>A0A917QCM2</accession>
<evidence type="ECO:0000313" key="1">
    <source>
        <dbReference type="EMBL" id="GGK44152.1"/>
    </source>
</evidence>
<reference evidence="1 2" key="1">
    <citation type="journal article" date="2014" name="Int. J. Syst. Evol. Microbiol.">
        <title>Complete genome sequence of Corynebacterium casei LMG S-19264T (=DSM 44701T), isolated from a smear-ripened cheese.</title>
        <authorList>
            <consortium name="US DOE Joint Genome Institute (JGI-PGF)"/>
            <person name="Walter F."/>
            <person name="Albersmeier A."/>
            <person name="Kalinowski J."/>
            <person name="Ruckert C."/>
        </authorList>
    </citation>
    <scope>NUCLEOTIDE SEQUENCE [LARGE SCALE GENOMIC DNA]</scope>
    <source>
        <strain evidence="1 2">CGMCC 1.9161</strain>
    </source>
</reference>
<sequence length="74" mass="8782">MPKFRTPDRFPLHDIGSREDLRRVMRERMDGEFISGDEMDERLNAMIEARRRAYRISSSDIGRKKSSGTLKRPR</sequence>
<organism evidence="1 2">
    <name type="scientific">Salinarimonas ramus</name>
    <dbReference type="NCBI Taxonomy" id="690164"/>
    <lineage>
        <taxon>Bacteria</taxon>
        <taxon>Pseudomonadati</taxon>
        <taxon>Pseudomonadota</taxon>
        <taxon>Alphaproteobacteria</taxon>
        <taxon>Hyphomicrobiales</taxon>
        <taxon>Salinarimonadaceae</taxon>
        <taxon>Salinarimonas</taxon>
    </lineage>
</organism>
<dbReference type="RefSeq" id="WP_188914457.1">
    <property type="nucleotide sequence ID" value="NZ_BMMF01000010.1"/>
</dbReference>
<proteinExistence type="predicted"/>
<protein>
    <submittedName>
        <fullName evidence="1">Uncharacterized protein</fullName>
    </submittedName>
</protein>
<gene>
    <name evidence="1" type="ORF">GCM10011322_34110</name>
</gene>